<keyword evidence="4" id="KW-1185">Reference proteome</keyword>
<feature type="coiled-coil region" evidence="1">
    <location>
        <begin position="22"/>
        <end position="49"/>
    </location>
</feature>
<organism evidence="3 4">
    <name type="scientific">Flavivirga eckloniae</name>
    <dbReference type="NCBI Taxonomy" id="1803846"/>
    <lineage>
        <taxon>Bacteria</taxon>
        <taxon>Pseudomonadati</taxon>
        <taxon>Bacteroidota</taxon>
        <taxon>Flavobacteriia</taxon>
        <taxon>Flavobacteriales</taxon>
        <taxon>Flavobacteriaceae</taxon>
        <taxon>Flavivirga</taxon>
    </lineage>
</organism>
<keyword evidence="1" id="KW-0175">Coiled coil</keyword>
<dbReference type="EMBL" id="CP025791">
    <property type="protein sequence ID" value="AUP79926.1"/>
    <property type="molecule type" value="Genomic_DNA"/>
</dbReference>
<dbReference type="InterPro" id="IPR007685">
    <property type="entry name" value="RelA_SpoT"/>
</dbReference>
<sequence>MTFIRKYKGNKYHKVRLYNCYLQFKEMDKNKLIREFQEKKENYNRLGNNIVEALRTFLKEADIPFLEIYSRVKKFDSFYEKTKRKGYKNPFIDIEDICGVRIICYYASDIKRIDEIIRKEFLVIEQEDKSDLLGLKEFAYRSNHYIVTINDSWLAAPNYRKLKGLKAEIQTRTVLMHAWAEVEHKLNYKSDAQVPDKFQRKLFRLSAKFEEADEQFEELRIGIQEYKETINDNIAKSNSFNLKQDFNLETFKAYIKYKFPDDSENWKEDDFSLFFDNFDEDGENFVSIEKTIEKMQPHYEQIHKDLVTHKYEGFDLPKTLLLTWFSLYVTNPKRKGELEFDESAWDIVLKKWIEKKL</sequence>
<dbReference type="AlphaFoldDB" id="A0A2K9PS87"/>
<gene>
    <name evidence="3" type="ORF">C1H87_14930</name>
</gene>
<accession>A0A2K9PS87</accession>
<evidence type="ECO:0000259" key="2">
    <source>
        <dbReference type="SMART" id="SM00954"/>
    </source>
</evidence>
<dbReference type="InterPro" id="IPR043519">
    <property type="entry name" value="NT_sf"/>
</dbReference>
<evidence type="ECO:0000313" key="4">
    <source>
        <dbReference type="Proteomes" id="UP000235826"/>
    </source>
</evidence>
<dbReference type="PANTHER" id="PTHR41773:SF1">
    <property type="entry name" value="RELA_SPOT DOMAIN-CONTAINING PROTEIN"/>
    <property type="match status" value="1"/>
</dbReference>
<protein>
    <submittedName>
        <fullName evidence="3">(P)ppGpp synthetase</fullName>
    </submittedName>
</protein>
<dbReference type="GO" id="GO:0015969">
    <property type="term" value="P:guanosine tetraphosphate metabolic process"/>
    <property type="evidence" value="ECO:0007669"/>
    <property type="project" value="InterPro"/>
</dbReference>
<evidence type="ECO:0000256" key="1">
    <source>
        <dbReference type="SAM" id="Coils"/>
    </source>
</evidence>
<evidence type="ECO:0000313" key="3">
    <source>
        <dbReference type="EMBL" id="AUP79926.1"/>
    </source>
</evidence>
<dbReference type="SUPFAM" id="SSF81301">
    <property type="entry name" value="Nucleotidyltransferase"/>
    <property type="match status" value="1"/>
</dbReference>
<dbReference type="Gene3D" id="1.10.287.860">
    <property type="entry name" value="Nucleotidyltransferase"/>
    <property type="match status" value="1"/>
</dbReference>
<dbReference type="Gene3D" id="3.30.460.10">
    <property type="entry name" value="Beta Polymerase, domain 2"/>
    <property type="match status" value="1"/>
</dbReference>
<dbReference type="Pfam" id="PF04607">
    <property type="entry name" value="RelA_SpoT"/>
    <property type="match status" value="1"/>
</dbReference>
<reference evidence="3 4" key="1">
    <citation type="submission" date="2018-01" db="EMBL/GenBank/DDBJ databases">
        <title>Complete genome sequence of Flavivirga eckloniae ECD14 isolated from seaweed Ecklonia cava.</title>
        <authorList>
            <person name="Lee J.H."/>
            <person name="Baik K.S."/>
            <person name="Seong C.N."/>
        </authorList>
    </citation>
    <scope>NUCLEOTIDE SEQUENCE [LARGE SCALE GENOMIC DNA]</scope>
    <source>
        <strain evidence="3 4">ECD14</strain>
    </source>
</reference>
<proteinExistence type="predicted"/>
<dbReference type="CDD" id="cd05399">
    <property type="entry name" value="NT_Rel-Spo_like"/>
    <property type="match status" value="1"/>
</dbReference>
<dbReference type="Proteomes" id="UP000235826">
    <property type="component" value="Chromosome"/>
</dbReference>
<dbReference type="KEGG" id="fek:C1H87_14930"/>
<feature type="domain" description="RelA/SpoT" evidence="2">
    <location>
        <begin position="70"/>
        <end position="194"/>
    </location>
</feature>
<dbReference type="PANTHER" id="PTHR41773">
    <property type="entry name" value="GTP PYROPHOSPHATASE-RELATED"/>
    <property type="match status" value="1"/>
</dbReference>
<name>A0A2K9PS87_9FLAO</name>
<dbReference type="SMART" id="SM00954">
    <property type="entry name" value="RelA_SpoT"/>
    <property type="match status" value="1"/>
</dbReference>